<feature type="region of interest" description="Disordered" evidence="1">
    <location>
        <begin position="209"/>
        <end position="230"/>
    </location>
</feature>
<name>A0AAN7AVQ2_9PEZI</name>
<dbReference type="Proteomes" id="UP001303160">
    <property type="component" value="Unassembled WGS sequence"/>
</dbReference>
<gene>
    <name evidence="2" type="ORF">QBC40DRAFT_63437</name>
</gene>
<reference evidence="2" key="1">
    <citation type="journal article" date="2023" name="Mol. Phylogenet. Evol.">
        <title>Genome-scale phylogeny and comparative genomics of the fungal order Sordariales.</title>
        <authorList>
            <person name="Hensen N."/>
            <person name="Bonometti L."/>
            <person name="Westerberg I."/>
            <person name="Brannstrom I.O."/>
            <person name="Guillou S."/>
            <person name="Cros-Aarteil S."/>
            <person name="Calhoun S."/>
            <person name="Haridas S."/>
            <person name="Kuo A."/>
            <person name="Mondo S."/>
            <person name="Pangilinan J."/>
            <person name="Riley R."/>
            <person name="LaButti K."/>
            <person name="Andreopoulos B."/>
            <person name="Lipzen A."/>
            <person name="Chen C."/>
            <person name="Yan M."/>
            <person name="Daum C."/>
            <person name="Ng V."/>
            <person name="Clum A."/>
            <person name="Steindorff A."/>
            <person name="Ohm R.A."/>
            <person name="Martin F."/>
            <person name="Silar P."/>
            <person name="Natvig D.O."/>
            <person name="Lalanne C."/>
            <person name="Gautier V."/>
            <person name="Ament-Velasquez S.L."/>
            <person name="Kruys A."/>
            <person name="Hutchinson M.I."/>
            <person name="Powell A.J."/>
            <person name="Barry K."/>
            <person name="Miller A.N."/>
            <person name="Grigoriev I.V."/>
            <person name="Debuchy R."/>
            <person name="Gladieux P."/>
            <person name="Hiltunen Thoren M."/>
            <person name="Johannesson H."/>
        </authorList>
    </citation>
    <scope>NUCLEOTIDE SEQUENCE</scope>
    <source>
        <strain evidence="2">CBS 315.58</strain>
    </source>
</reference>
<evidence type="ECO:0000256" key="1">
    <source>
        <dbReference type="SAM" id="MobiDB-lite"/>
    </source>
</evidence>
<feature type="compositionally biased region" description="Polar residues" evidence="1">
    <location>
        <begin position="220"/>
        <end position="229"/>
    </location>
</feature>
<proteinExistence type="predicted"/>
<protein>
    <submittedName>
        <fullName evidence="2">Uncharacterized protein</fullName>
    </submittedName>
</protein>
<evidence type="ECO:0000313" key="3">
    <source>
        <dbReference type="Proteomes" id="UP001303160"/>
    </source>
</evidence>
<feature type="compositionally biased region" description="Polar residues" evidence="1">
    <location>
        <begin position="181"/>
        <end position="192"/>
    </location>
</feature>
<reference evidence="2" key="2">
    <citation type="submission" date="2023-05" db="EMBL/GenBank/DDBJ databases">
        <authorList>
            <consortium name="Lawrence Berkeley National Laboratory"/>
            <person name="Steindorff A."/>
            <person name="Hensen N."/>
            <person name="Bonometti L."/>
            <person name="Westerberg I."/>
            <person name="Brannstrom I.O."/>
            <person name="Guillou S."/>
            <person name="Cros-Aarteil S."/>
            <person name="Calhoun S."/>
            <person name="Haridas S."/>
            <person name="Kuo A."/>
            <person name="Mondo S."/>
            <person name="Pangilinan J."/>
            <person name="Riley R."/>
            <person name="Labutti K."/>
            <person name="Andreopoulos B."/>
            <person name="Lipzen A."/>
            <person name="Chen C."/>
            <person name="Yanf M."/>
            <person name="Daum C."/>
            <person name="Ng V."/>
            <person name="Clum A."/>
            <person name="Ohm R."/>
            <person name="Martin F."/>
            <person name="Silar P."/>
            <person name="Natvig D."/>
            <person name="Lalanne C."/>
            <person name="Gautier V."/>
            <person name="Ament-Velasquez S.L."/>
            <person name="Kruys A."/>
            <person name="Hutchinson M.I."/>
            <person name="Powell A.J."/>
            <person name="Barry K."/>
            <person name="Miller A.N."/>
            <person name="Grigoriev I.V."/>
            <person name="Debuchy R."/>
            <person name="Gladieux P."/>
            <person name="Thoren M.H."/>
            <person name="Johannesson H."/>
        </authorList>
    </citation>
    <scope>NUCLEOTIDE SEQUENCE</scope>
    <source>
        <strain evidence="2">CBS 315.58</strain>
    </source>
</reference>
<accession>A0AAN7AVQ2</accession>
<comment type="caution">
    <text evidence="2">The sequence shown here is derived from an EMBL/GenBank/DDBJ whole genome shotgun (WGS) entry which is preliminary data.</text>
</comment>
<feature type="region of interest" description="Disordered" evidence="1">
    <location>
        <begin position="168"/>
        <end position="192"/>
    </location>
</feature>
<sequence>MSCLLPVQVTAEINSATIVIIRIYEHTPNGLSTGKIEFPISPSAGDPKEVHTISTSVLAATSGVDLKSLNTKANNQELFVHVDWRYQTIYPKFTTRHRVVPEPSLSILFAGGTSWAEDIARTPAFHTPHEHMPVPDYLRRPAWSLSPQPPKPSFNMGNRVQRMTPQLGSWTPSPHFPDTPRSMSPSSGDDQLSICSDPTSVGSTISEVRTPRLFSPPPSRQNSSSTASITGDWMDRQIQQQFQDEEFLKQKQDAEELFERTGDLSGLIAVMEAANRFSAFPPL</sequence>
<dbReference type="AlphaFoldDB" id="A0AAN7AVQ2"/>
<evidence type="ECO:0000313" key="2">
    <source>
        <dbReference type="EMBL" id="KAK4201083.1"/>
    </source>
</evidence>
<keyword evidence="3" id="KW-1185">Reference proteome</keyword>
<dbReference type="EMBL" id="MU863911">
    <property type="protein sequence ID" value="KAK4201083.1"/>
    <property type="molecule type" value="Genomic_DNA"/>
</dbReference>
<organism evidence="2 3">
    <name type="scientific">Triangularia verruculosa</name>
    <dbReference type="NCBI Taxonomy" id="2587418"/>
    <lineage>
        <taxon>Eukaryota</taxon>
        <taxon>Fungi</taxon>
        <taxon>Dikarya</taxon>
        <taxon>Ascomycota</taxon>
        <taxon>Pezizomycotina</taxon>
        <taxon>Sordariomycetes</taxon>
        <taxon>Sordariomycetidae</taxon>
        <taxon>Sordariales</taxon>
        <taxon>Podosporaceae</taxon>
        <taxon>Triangularia</taxon>
    </lineage>
</organism>